<dbReference type="FunCoup" id="A0A7N2LHC5">
    <property type="interactions" value="13"/>
</dbReference>
<dbReference type="InterPro" id="IPR046848">
    <property type="entry name" value="E_motif"/>
</dbReference>
<dbReference type="PROSITE" id="PS51375">
    <property type="entry name" value="PPR"/>
    <property type="match status" value="6"/>
</dbReference>
<evidence type="ECO:0000256" key="2">
    <source>
        <dbReference type="PROSITE-ProRule" id="PRU00708"/>
    </source>
</evidence>
<feature type="repeat" description="PPR" evidence="2">
    <location>
        <begin position="589"/>
        <end position="623"/>
    </location>
</feature>
<dbReference type="PANTHER" id="PTHR47926:SF344">
    <property type="entry name" value="OS07G0636900 PROTEIN"/>
    <property type="match status" value="1"/>
</dbReference>
<feature type="repeat" description="PPR" evidence="2">
    <location>
        <begin position="554"/>
        <end position="588"/>
    </location>
</feature>
<dbReference type="AlphaFoldDB" id="A0A7N2LHC5"/>
<dbReference type="Gramene" id="QL04p042323:mrna">
    <property type="protein sequence ID" value="QL04p042323:mrna"/>
    <property type="gene ID" value="QL04p042323"/>
</dbReference>
<feature type="repeat" description="PPR" evidence="2">
    <location>
        <begin position="251"/>
        <end position="285"/>
    </location>
</feature>
<dbReference type="PANTHER" id="PTHR47926">
    <property type="entry name" value="PENTATRICOPEPTIDE REPEAT-CONTAINING PROTEIN"/>
    <property type="match status" value="1"/>
</dbReference>
<keyword evidence="1" id="KW-0677">Repeat</keyword>
<feature type="repeat" description="PPR" evidence="2">
    <location>
        <begin position="150"/>
        <end position="184"/>
    </location>
</feature>
<dbReference type="OMA" id="CCKCEAN"/>
<dbReference type="Pfam" id="PF01535">
    <property type="entry name" value="PPR"/>
    <property type="match status" value="2"/>
</dbReference>
<sequence length="772" mass="86361">MTLYMPLFRSCTTLRTLTQLHAHLFVTGLHKDPLATTKLVESYSQMGDLQTSRLVFETFPSPDSFMWGVLIKCHVWNHFFEESISLYHKMLYHQVHVNGFIYPNILRACSGFGDLGIGGKVHGRIIKCGFDTDAIVETSLLSIMERQVKDVVLWSSIISCYVENGEASEGLDLFHRMICEGVEPDSVTMLSVAEACGDLGFLRLARLVHGQIVTRTIKNEGSLDNSLIVMYTKCGDLHSAEKIFQNVTQRHTASWTAMITCYNQTGCFQEAIGVFLEMQESKVEPNSVTMMVVICSCARLGLLREGKSVHCFVTRKALDADLDFVGPALIELYAECGKLNYCEEVLRVIGERNIVSWNMLISLYARKGLLKQALVLFVQMQTQGLIPDSYGLTSSLSACGSVGSIQLGYQIHGHVIKRGILDEFVQNSLIDMYSKCGLVNCGYKIFERIEQRSVITWSSMVCGFSQNGNSEEAIRLFDQMYMNGIEMNEVTFLSVIQACSHLGHLEKGKWVHHKLITGGLKKDLYVDTALTDMYAKCGDLQAAQGVFDSILERSVVSWSAMIAGYGIHGQINAAISLFNQMVDSGIKPNEVTFMNILSACSHVGSVEEGKLYFSSMRDFGIKPNTEHFASVVDLLSRAGDLSGAYEIIRSMPFHVDASIWSALLNGCRIYRRMDMIKSIESDLVDICTDDTGYYTLLSNIYGEGGDWDEFGKVRSMMKGLTKVPGWSTIELDKRVYRFGAGDTYHLQTNEIYRILDNFPIVAIEQGCDVEYR</sequence>
<organism evidence="3 4">
    <name type="scientific">Quercus lobata</name>
    <name type="common">Valley oak</name>
    <dbReference type="NCBI Taxonomy" id="97700"/>
    <lineage>
        <taxon>Eukaryota</taxon>
        <taxon>Viridiplantae</taxon>
        <taxon>Streptophyta</taxon>
        <taxon>Embryophyta</taxon>
        <taxon>Tracheophyta</taxon>
        <taxon>Spermatophyta</taxon>
        <taxon>Magnoliopsida</taxon>
        <taxon>eudicotyledons</taxon>
        <taxon>Gunneridae</taxon>
        <taxon>Pentapetalae</taxon>
        <taxon>rosids</taxon>
        <taxon>fabids</taxon>
        <taxon>Fagales</taxon>
        <taxon>Fagaceae</taxon>
        <taxon>Quercus</taxon>
    </lineage>
</organism>
<dbReference type="Pfam" id="PF13041">
    <property type="entry name" value="PPR_2"/>
    <property type="match status" value="5"/>
</dbReference>
<dbReference type="EMBL" id="LRBV02000004">
    <property type="status" value="NOT_ANNOTATED_CDS"/>
    <property type="molecule type" value="Genomic_DNA"/>
</dbReference>
<evidence type="ECO:0000313" key="4">
    <source>
        <dbReference type="Proteomes" id="UP000594261"/>
    </source>
</evidence>
<dbReference type="Proteomes" id="UP000594261">
    <property type="component" value="Chromosome 4"/>
</dbReference>
<dbReference type="InterPro" id="IPR011990">
    <property type="entry name" value="TPR-like_helical_dom_sf"/>
</dbReference>
<protein>
    <recommendedName>
        <fullName evidence="5">Pentatricopeptide repeat-containing protein</fullName>
    </recommendedName>
</protein>
<evidence type="ECO:0008006" key="5">
    <source>
        <dbReference type="Google" id="ProtNLM"/>
    </source>
</evidence>
<dbReference type="FunFam" id="1.25.40.10:FF:000436">
    <property type="entry name" value="Pentatricopeptide repeat-containing protein At5g39350 family"/>
    <property type="match status" value="1"/>
</dbReference>
<feature type="repeat" description="PPR" evidence="2">
    <location>
        <begin position="353"/>
        <end position="387"/>
    </location>
</feature>
<dbReference type="Gene3D" id="1.25.40.10">
    <property type="entry name" value="Tetratricopeptide repeat domain"/>
    <property type="match status" value="6"/>
</dbReference>
<evidence type="ECO:0000313" key="3">
    <source>
        <dbReference type="EnsemblPlants" id="QL04p042323:mrna"/>
    </source>
</evidence>
<dbReference type="FunFam" id="1.25.40.10:FF:000382">
    <property type="entry name" value="Pentatricopeptide repeat-containing protein"/>
    <property type="match status" value="1"/>
</dbReference>
<dbReference type="InterPro" id="IPR046960">
    <property type="entry name" value="PPR_At4g14850-like_plant"/>
</dbReference>
<evidence type="ECO:0000256" key="1">
    <source>
        <dbReference type="ARBA" id="ARBA00022737"/>
    </source>
</evidence>
<dbReference type="GO" id="GO:0009451">
    <property type="term" value="P:RNA modification"/>
    <property type="evidence" value="ECO:0007669"/>
    <property type="project" value="InterPro"/>
</dbReference>
<dbReference type="InParanoid" id="A0A7N2LHC5"/>
<name>A0A7N2LHC5_QUELO</name>
<dbReference type="Pfam" id="PF20431">
    <property type="entry name" value="E_motif"/>
    <property type="match status" value="1"/>
</dbReference>
<dbReference type="FunFam" id="1.25.40.10:FF:000090">
    <property type="entry name" value="Pentatricopeptide repeat-containing protein, chloroplastic"/>
    <property type="match status" value="1"/>
</dbReference>
<dbReference type="NCBIfam" id="TIGR00756">
    <property type="entry name" value="PPR"/>
    <property type="match status" value="6"/>
</dbReference>
<proteinExistence type="predicted"/>
<feature type="repeat" description="PPR" evidence="2">
    <location>
        <begin position="453"/>
        <end position="487"/>
    </location>
</feature>
<reference evidence="3 4" key="1">
    <citation type="journal article" date="2016" name="G3 (Bethesda)">
        <title>First Draft Assembly and Annotation of the Genome of a California Endemic Oak Quercus lobata Nee (Fagaceae).</title>
        <authorList>
            <person name="Sork V.L."/>
            <person name="Fitz-Gibbon S.T."/>
            <person name="Puiu D."/>
            <person name="Crepeau M."/>
            <person name="Gugger P.F."/>
            <person name="Sherman R."/>
            <person name="Stevens K."/>
            <person name="Langley C.H."/>
            <person name="Pellegrini M."/>
            <person name="Salzberg S.L."/>
        </authorList>
    </citation>
    <scope>NUCLEOTIDE SEQUENCE [LARGE SCALE GENOMIC DNA]</scope>
    <source>
        <strain evidence="3 4">cv. SW786</strain>
    </source>
</reference>
<accession>A0A7N2LHC5</accession>
<reference evidence="3" key="2">
    <citation type="submission" date="2021-01" db="UniProtKB">
        <authorList>
            <consortium name="EnsemblPlants"/>
        </authorList>
    </citation>
    <scope>IDENTIFICATION</scope>
</reference>
<dbReference type="InterPro" id="IPR002885">
    <property type="entry name" value="PPR_rpt"/>
</dbReference>
<dbReference type="GO" id="GO:0003723">
    <property type="term" value="F:RNA binding"/>
    <property type="evidence" value="ECO:0007669"/>
    <property type="project" value="InterPro"/>
</dbReference>
<dbReference type="EnsemblPlants" id="QL04p042323:mrna">
    <property type="protein sequence ID" value="QL04p042323:mrna"/>
    <property type="gene ID" value="QL04p042323"/>
</dbReference>
<keyword evidence="4" id="KW-1185">Reference proteome</keyword>